<dbReference type="AlphaFoldDB" id="I0KGY8"/>
<protein>
    <submittedName>
        <fullName evidence="1">Uncharacterized protein</fullName>
    </submittedName>
</protein>
<dbReference type="Proteomes" id="UP000011058">
    <property type="component" value="Chromosome"/>
</dbReference>
<dbReference type="STRING" id="1166018.FAES_5392"/>
<keyword evidence="2" id="KW-1185">Reference proteome</keyword>
<dbReference type="eggNOG" id="COG3209">
    <property type="taxonomic scope" value="Bacteria"/>
</dbReference>
<name>I0KGY8_9BACT</name>
<dbReference type="EMBL" id="HE796683">
    <property type="protein sequence ID" value="CCH03391.1"/>
    <property type="molecule type" value="Genomic_DNA"/>
</dbReference>
<dbReference type="InterPro" id="IPR041408">
    <property type="entry name" value="Hcp_Tssd"/>
</dbReference>
<accession>I0KGY8</accession>
<dbReference type="KEGG" id="fae:FAES_5392"/>
<dbReference type="OrthoDB" id="947066at2"/>
<dbReference type="GO" id="GO:0033104">
    <property type="term" value="C:type VI protein secretion system complex"/>
    <property type="evidence" value="ECO:0007669"/>
    <property type="project" value="InterPro"/>
</dbReference>
<reference evidence="1 2" key="1">
    <citation type="journal article" date="2012" name="J. Bacteriol.">
        <title>Genome Sequence of Fibrella aestuarina BUZ 2T, a Filamentous Marine Bacterium.</title>
        <authorList>
            <person name="Filippini M."/>
            <person name="Qi W."/>
            <person name="Blom J."/>
            <person name="Goesmann A."/>
            <person name="Smits T.H."/>
            <person name="Bagheri H.C."/>
        </authorList>
    </citation>
    <scope>NUCLEOTIDE SEQUENCE [LARGE SCALE GENOMIC DNA]</scope>
    <source>
        <strain evidence="2">BUZ 2T</strain>
    </source>
</reference>
<evidence type="ECO:0000313" key="1">
    <source>
        <dbReference type="EMBL" id="CCH03391.1"/>
    </source>
</evidence>
<organism evidence="1 2">
    <name type="scientific">Fibrella aestuarina BUZ 2</name>
    <dbReference type="NCBI Taxonomy" id="1166018"/>
    <lineage>
        <taxon>Bacteria</taxon>
        <taxon>Pseudomonadati</taxon>
        <taxon>Bacteroidota</taxon>
        <taxon>Cytophagia</taxon>
        <taxon>Cytophagales</taxon>
        <taxon>Spirosomataceae</taxon>
        <taxon>Fibrella</taxon>
    </lineage>
</organism>
<dbReference type="Pfam" id="PF17642">
    <property type="entry name" value="TssD"/>
    <property type="match status" value="1"/>
</dbReference>
<proteinExistence type="predicted"/>
<sequence>MSSFSAYLTVGSFKTWVNSVILDMHQEIDTLGRPASATYGGKLTISFNTTADPLVTNWMFNPAKQWSGTITYVDMVGVTLKTVSFQNAFCLDLQEDFDGTNNSADMVTTIVISPEKLSIGSINHDNHWPPIEAN</sequence>
<evidence type="ECO:0000313" key="2">
    <source>
        <dbReference type="Proteomes" id="UP000011058"/>
    </source>
</evidence>
<gene>
    <name evidence="1" type="ORF">FAES_5392</name>
</gene>
<dbReference type="RefSeq" id="WP_015334488.1">
    <property type="nucleotide sequence ID" value="NC_020054.1"/>
</dbReference>
<dbReference type="HOGENOM" id="CLU_153757_1_0_10"/>